<dbReference type="AlphaFoldDB" id="A0A433QGH0"/>
<protein>
    <submittedName>
        <fullName evidence="2">Uncharacterized protein</fullName>
    </submittedName>
</protein>
<accession>A0A433QGH0</accession>
<comment type="caution">
    <text evidence="2">The sequence shown here is derived from an EMBL/GenBank/DDBJ whole genome shotgun (WGS) entry which is preliminary data.</text>
</comment>
<feature type="compositionally biased region" description="Polar residues" evidence="1">
    <location>
        <begin position="60"/>
        <end position="80"/>
    </location>
</feature>
<evidence type="ECO:0000313" key="2">
    <source>
        <dbReference type="EMBL" id="RUS28883.1"/>
    </source>
</evidence>
<evidence type="ECO:0000313" key="3">
    <source>
        <dbReference type="Proteomes" id="UP000274822"/>
    </source>
</evidence>
<proteinExistence type="predicted"/>
<organism evidence="2 3">
    <name type="scientific">Jimgerdemannia flammicorona</name>
    <dbReference type="NCBI Taxonomy" id="994334"/>
    <lineage>
        <taxon>Eukaryota</taxon>
        <taxon>Fungi</taxon>
        <taxon>Fungi incertae sedis</taxon>
        <taxon>Mucoromycota</taxon>
        <taxon>Mucoromycotina</taxon>
        <taxon>Endogonomycetes</taxon>
        <taxon>Endogonales</taxon>
        <taxon>Endogonaceae</taxon>
        <taxon>Jimgerdemannia</taxon>
    </lineage>
</organism>
<keyword evidence="3" id="KW-1185">Reference proteome</keyword>
<feature type="region of interest" description="Disordered" evidence="1">
    <location>
        <begin position="54"/>
        <end position="80"/>
    </location>
</feature>
<gene>
    <name evidence="2" type="ORF">BC938DRAFT_481323</name>
</gene>
<reference evidence="2 3" key="1">
    <citation type="journal article" date="2018" name="New Phytol.">
        <title>Phylogenomics of Endogonaceae and evolution of mycorrhizas within Mucoromycota.</title>
        <authorList>
            <person name="Chang Y."/>
            <person name="Desiro A."/>
            <person name="Na H."/>
            <person name="Sandor L."/>
            <person name="Lipzen A."/>
            <person name="Clum A."/>
            <person name="Barry K."/>
            <person name="Grigoriev I.V."/>
            <person name="Martin F.M."/>
            <person name="Stajich J.E."/>
            <person name="Smith M.E."/>
            <person name="Bonito G."/>
            <person name="Spatafora J.W."/>
        </authorList>
    </citation>
    <scope>NUCLEOTIDE SEQUENCE [LARGE SCALE GENOMIC DNA]</scope>
    <source>
        <strain evidence="2 3">AD002</strain>
    </source>
</reference>
<evidence type="ECO:0000256" key="1">
    <source>
        <dbReference type="SAM" id="MobiDB-lite"/>
    </source>
</evidence>
<name>A0A433QGH0_9FUNG</name>
<dbReference type="EMBL" id="RBNJ01005987">
    <property type="protein sequence ID" value="RUS28883.1"/>
    <property type="molecule type" value="Genomic_DNA"/>
</dbReference>
<dbReference type="Proteomes" id="UP000274822">
    <property type="component" value="Unassembled WGS sequence"/>
</dbReference>
<sequence>MVVLQAREIASSYDELKRSGDTRGNNSDLGILAVQGIGLSQYPIPTRHPTRYAQGVPSASHLTPNDGTSSNACQTGESGSGNYIANDFDDISIKRIQQIY</sequence>